<proteinExistence type="predicted"/>
<gene>
    <name evidence="11" type="ORF">ACFO7U_07400</name>
</gene>
<dbReference type="InterPro" id="IPR050482">
    <property type="entry name" value="Sensor_HK_TwoCompSys"/>
</dbReference>
<dbReference type="Pfam" id="PF02518">
    <property type="entry name" value="HATPase_c"/>
    <property type="match status" value="1"/>
</dbReference>
<evidence type="ECO:0000256" key="3">
    <source>
        <dbReference type="ARBA" id="ARBA00022553"/>
    </source>
</evidence>
<evidence type="ECO:0000256" key="2">
    <source>
        <dbReference type="ARBA" id="ARBA00012438"/>
    </source>
</evidence>
<feature type="transmembrane region" description="Helical" evidence="9">
    <location>
        <begin position="86"/>
        <end position="114"/>
    </location>
</feature>
<keyword evidence="6 11" id="KW-0418">Kinase</keyword>
<dbReference type="EMBL" id="JBHSHP010000019">
    <property type="protein sequence ID" value="MFC4754602.1"/>
    <property type="molecule type" value="Genomic_DNA"/>
</dbReference>
<evidence type="ECO:0000256" key="4">
    <source>
        <dbReference type="ARBA" id="ARBA00022679"/>
    </source>
</evidence>
<evidence type="ECO:0000259" key="10">
    <source>
        <dbReference type="SMART" id="SM00387"/>
    </source>
</evidence>
<evidence type="ECO:0000256" key="1">
    <source>
        <dbReference type="ARBA" id="ARBA00000085"/>
    </source>
</evidence>
<dbReference type="EC" id="2.7.13.3" evidence="2"/>
<dbReference type="Gene3D" id="3.30.565.10">
    <property type="entry name" value="Histidine kinase-like ATPase, C-terminal domain"/>
    <property type="match status" value="1"/>
</dbReference>
<evidence type="ECO:0000256" key="6">
    <source>
        <dbReference type="ARBA" id="ARBA00022777"/>
    </source>
</evidence>
<dbReference type="InterPro" id="IPR036890">
    <property type="entry name" value="HATPase_C_sf"/>
</dbReference>
<evidence type="ECO:0000256" key="7">
    <source>
        <dbReference type="ARBA" id="ARBA00022840"/>
    </source>
</evidence>
<evidence type="ECO:0000256" key="8">
    <source>
        <dbReference type="ARBA" id="ARBA00023012"/>
    </source>
</evidence>
<keyword evidence="12" id="KW-1185">Reference proteome</keyword>
<protein>
    <recommendedName>
        <fullName evidence="2">histidine kinase</fullName>
        <ecNumber evidence="2">2.7.13.3</ecNumber>
    </recommendedName>
</protein>
<dbReference type="GO" id="GO:0016301">
    <property type="term" value="F:kinase activity"/>
    <property type="evidence" value="ECO:0007669"/>
    <property type="project" value="UniProtKB-KW"/>
</dbReference>
<feature type="transmembrane region" description="Helical" evidence="9">
    <location>
        <begin position="175"/>
        <end position="198"/>
    </location>
</feature>
<dbReference type="PANTHER" id="PTHR24421:SF10">
    <property type="entry name" value="NITRATE_NITRITE SENSOR PROTEIN NARQ"/>
    <property type="match status" value="1"/>
</dbReference>
<dbReference type="InterPro" id="IPR003594">
    <property type="entry name" value="HATPase_dom"/>
</dbReference>
<keyword evidence="3" id="KW-0597">Phosphoprotein</keyword>
<sequence length="450" mass="48223">MWSRLNRLFDAEDPWIRPLPPGYLRADITLAVVMFACSALGIEILRSMGVLEGETAPIWGQYLSMATAAALLAIRRRLPLTTGIAATLHLLILGSVMPIVMGQLSQQVLYFVAVYSCVAWARDRRALVGVAAGIAAALGVWMAWYLALGSGMQQILDAVSETDHAGGLFPAVPSYLVYTALINVVYFGGAAALGISAWRSAHRQFALQEQALTIERQAEALRDAAVTEERLRIARELHDVVAHHIAAIGVQAAAARRVMDRNPEAAAEALRTIEGSSRSAVGEMRALLGALRSEEAAPVPAADTGSRSAGHGLDELATLVASHDTAGFATSYDVAVDPSHPVAEVPPLTGSSLYRTVQEALANVRRHSTATRASVVLRTGERPDHTPYVEVEILDEGRPRPGTSGSGLGLLGMRERVRSHHGECQIGPRVTGGYRVRVRLPYGAGDEEER</sequence>
<dbReference type="RefSeq" id="WP_344992051.1">
    <property type="nucleotide sequence ID" value="NZ_BAABCD010000018.1"/>
</dbReference>
<dbReference type="CDD" id="cd16917">
    <property type="entry name" value="HATPase_UhpB-NarQ-NarX-like"/>
    <property type="match status" value="1"/>
</dbReference>
<reference evidence="12" key="1">
    <citation type="journal article" date="2019" name="Int. J. Syst. Evol. Microbiol.">
        <title>The Global Catalogue of Microorganisms (GCM) 10K type strain sequencing project: providing services to taxonomists for standard genome sequencing and annotation.</title>
        <authorList>
            <consortium name="The Broad Institute Genomics Platform"/>
            <consortium name="The Broad Institute Genome Sequencing Center for Infectious Disease"/>
            <person name="Wu L."/>
            <person name="Ma J."/>
        </authorList>
    </citation>
    <scope>NUCLEOTIDE SEQUENCE [LARGE SCALE GENOMIC DNA]</scope>
    <source>
        <strain evidence="12">JCM 11882</strain>
    </source>
</reference>
<feature type="domain" description="Histidine kinase/HSP90-like ATPase" evidence="10">
    <location>
        <begin position="348"/>
        <end position="444"/>
    </location>
</feature>
<dbReference type="Gene3D" id="1.20.5.1930">
    <property type="match status" value="1"/>
</dbReference>
<keyword evidence="4" id="KW-0808">Transferase</keyword>
<keyword evidence="8" id="KW-0902">Two-component regulatory system</keyword>
<feature type="transmembrane region" description="Helical" evidence="9">
    <location>
        <begin position="126"/>
        <end position="147"/>
    </location>
</feature>
<evidence type="ECO:0000256" key="9">
    <source>
        <dbReference type="SAM" id="Phobius"/>
    </source>
</evidence>
<keyword evidence="5" id="KW-0547">Nucleotide-binding</keyword>
<evidence type="ECO:0000256" key="5">
    <source>
        <dbReference type="ARBA" id="ARBA00022741"/>
    </source>
</evidence>
<keyword evidence="7" id="KW-0067">ATP-binding</keyword>
<accession>A0ABV9PNA9</accession>
<organism evidence="11 12">
    <name type="scientific">Dietzia aurantiaca</name>
    <dbReference type="NCBI Taxonomy" id="983873"/>
    <lineage>
        <taxon>Bacteria</taxon>
        <taxon>Bacillati</taxon>
        <taxon>Actinomycetota</taxon>
        <taxon>Actinomycetes</taxon>
        <taxon>Mycobacteriales</taxon>
        <taxon>Dietziaceae</taxon>
        <taxon>Dietzia</taxon>
    </lineage>
</organism>
<dbReference type="PANTHER" id="PTHR24421">
    <property type="entry name" value="NITRATE/NITRITE SENSOR PROTEIN NARX-RELATED"/>
    <property type="match status" value="1"/>
</dbReference>
<dbReference type="SUPFAM" id="SSF55874">
    <property type="entry name" value="ATPase domain of HSP90 chaperone/DNA topoisomerase II/histidine kinase"/>
    <property type="match status" value="1"/>
</dbReference>
<keyword evidence="9" id="KW-0812">Transmembrane</keyword>
<dbReference type="SMART" id="SM00387">
    <property type="entry name" value="HATPase_c"/>
    <property type="match status" value="1"/>
</dbReference>
<comment type="caution">
    <text evidence="11">The sequence shown here is derived from an EMBL/GenBank/DDBJ whole genome shotgun (WGS) entry which is preliminary data.</text>
</comment>
<name>A0ABV9PNA9_9ACTN</name>
<evidence type="ECO:0000313" key="11">
    <source>
        <dbReference type="EMBL" id="MFC4754602.1"/>
    </source>
</evidence>
<keyword evidence="9" id="KW-0472">Membrane</keyword>
<keyword evidence="9" id="KW-1133">Transmembrane helix</keyword>
<dbReference type="InterPro" id="IPR011712">
    <property type="entry name" value="Sig_transdc_His_kin_sub3_dim/P"/>
</dbReference>
<dbReference type="Pfam" id="PF07730">
    <property type="entry name" value="HisKA_3"/>
    <property type="match status" value="1"/>
</dbReference>
<comment type="catalytic activity">
    <reaction evidence="1">
        <text>ATP + protein L-histidine = ADP + protein N-phospho-L-histidine.</text>
        <dbReference type="EC" id="2.7.13.3"/>
    </reaction>
</comment>
<dbReference type="Proteomes" id="UP001595836">
    <property type="component" value="Unassembled WGS sequence"/>
</dbReference>
<evidence type="ECO:0000313" key="12">
    <source>
        <dbReference type="Proteomes" id="UP001595836"/>
    </source>
</evidence>